<evidence type="ECO:0000256" key="10">
    <source>
        <dbReference type="RuleBase" id="RU000480"/>
    </source>
</evidence>
<dbReference type="SUPFAM" id="SSF53383">
    <property type="entry name" value="PLP-dependent transferases"/>
    <property type="match status" value="1"/>
</dbReference>
<evidence type="ECO:0000256" key="5">
    <source>
        <dbReference type="ARBA" id="ARBA00022576"/>
    </source>
</evidence>
<feature type="domain" description="Aminotransferase class I/classII large" evidence="11">
    <location>
        <begin position="152"/>
        <end position="519"/>
    </location>
</feature>
<dbReference type="Gene3D" id="3.90.1150.10">
    <property type="entry name" value="Aspartate Aminotransferase, domain 1"/>
    <property type="match status" value="1"/>
</dbReference>
<keyword evidence="7" id="KW-0663">Pyridoxal phosphate</keyword>
<dbReference type="OrthoDB" id="6752799at2759"/>
<evidence type="ECO:0000256" key="7">
    <source>
        <dbReference type="ARBA" id="ARBA00022898"/>
    </source>
</evidence>
<dbReference type="GO" id="GO:0006533">
    <property type="term" value="P:L-aspartate catabolic process"/>
    <property type="evidence" value="ECO:0007669"/>
    <property type="project" value="TreeGrafter"/>
</dbReference>
<dbReference type="Proteomes" id="UP000002358">
    <property type="component" value="Chromosome 2"/>
</dbReference>
<dbReference type="CDD" id="cd00609">
    <property type="entry name" value="AAT_like"/>
    <property type="match status" value="1"/>
</dbReference>
<evidence type="ECO:0000256" key="8">
    <source>
        <dbReference type="ARBA" id="ARBA00023128"/>
    </source>
</evidence>
<evidence type="ECO:0000313" key="12">
    <source>
        <dbReference type="EnsemblMetazoa" id="XP_032452593"/>
    </source>
</evidence>
<dbReference type="FunFam" id="3.40.640.10:FF:000026">
    <property type="entry name" value="Aspartate aminotransferase"/>
    <property type="match status" value="1"/>
</dbReference>
<evidence type="ECO:0000313" key="13">
    <source>
        <dbReference type="Proteomes" id="UP000002358"/>
    </source>
</evidence>
<dbReference type="InParanoid" id="A0A7M7QNV9"/>
<dbReference type="FunFam" id="3.90.1150.10:FF:000160">
    <property type="entry name" value="Similar to aspartate aminotransferase"/>
    <property type="match status" value="1"/>
</dbReference>
<dbReference type="EC" id="2.6.1.1" evidence="10"/>
<dbReference type="GO" id="GO:0004069">
    <property type="term" value="F:L-aspartate:2-oxoglutarate aminotransferase activity"/>
    <property type="evidence" value="ECO:0007669"/>
    <property type="project" value="UniProtKB-EC"/>
</dbReference>
<reference evidence="12" key="1">
    <citation type="submission" date="2021-01" db="UniProtKB">
        <authorList>
            <consortium name="EnsemblMetazoa"/>
        </authorList>
    </citation>
    <scope>IDENTIFICATION</scope>
</reference>
<dbReference type="CTD" id="2806"/>
<dbReference type="NCBIfam" id="NF006719">
    <property type="entry name" value="PRK09257.1"/>
    <property type="match status" value="1"/>
</dbReference>
<dbReference type="PANTHER" id="PTHR11879">
    <property type="entry name" value="ASPARTATE AMINOTRANSFERASE"/>
    <property type="match status" value="1"/>
</dbReference>
<dbReference type="Pfam" id="PF00155">
    <property type="entry name" value="Aminotran_1_2"/>
    <property type="match status" value="1"/>
</dbReference>
<dbReference type="RefSeq" id="XP_032452593.1">
    <property type="nucleotide sequence ID" value="XM_032596702.1"/>
</dbReference>
<keyword evidence="6 10" id="KW-0808">Transferase</keyword>
<comment type="similarity">
    <text evidence="3">Belongs to the class-I pyridoxal-phosphate-dependent aminotransferase family.</text>
</comment>
<name>A0A7M7QNV9_NASVI</name>
<dbReference type="AlphaFoldDB" id="A0A7M7QNV9"/>
<dbReference type="InterPro" id="IPR004838">
    <property type="entry name" value="NHTrfase_class1_PyrdxlP-BS"/>
</dbReference>
<dbReference type="SMR" id="A0A7M7QNV9"/>
<dbReference type="InterPro" id="IPR000796">
    <property type="entry name" value="Asp_trans"/>
</dbReference>
<dbReference type="InterPro" id="IPR015424">
    <property type="entry name" value="PyrdxlP-dep_Trfase"/>
</dbReference>
<dbReference type="PANTHER" id="PTHR11879:SF22">
    <property type="entry name" value="ASPARTATE AMINOTRANSFERASE, MITOCHONDRIAL"/>
    <property type="match status" value="1"/>
</dbReference>
<organism evidence="12 13">
    <name type="scientific">Nasonia vitripennis</name>
    <name type="common">Parasitic wasp</name>
    <dbReference type="NCBI Taxonomy" id="7425"/>
    <lineage>
        <taxon>Eukaryota</taxon>
        <taxon>Metazoa</taxon>
        <taxon>Ecdysozoa</taxon>
        <taxon>Arthropoda</taxon>
        <taxon>Hexapoda</taxon>
        <taxon>Insecta</taxon>
        <taxon>Pterygota</taxon>
        <taxon>Neoptera</taxon>
        <taxon>Endopterygota</taxon>
        <taxon>Hymenoptera</taxon>
        <taxon>Apocrita</taxon>
        <taxon>Proctotrupomorpha</taxon>
        <taxon>Chalcidoidea</taxon>
        <taxon>Pteromalidae</taxon>
        <taxon>Pteromalinae</taxon>
        <taxon>Nasonia</taxon>
    </lineage>
</organism>
<evidence type="ECO:0000256" key="2">
    <source>
        <dbReference type="ARBA" id="ARBA00004305"/>
    </source>
</evidence>
<dbReference type="FunCoup" id="A0A7M7QNV9">
    <property type="interactions" value="1316"/>
</dbReference>
<dbReference type="EnsemblMetazoa" id="XM_032596702">
    <property type="protein sequence ID" value="XP_032452593"/>
    <property type="gene ID" value="LOC100122229"/>
</dbReference>
<dbReference type="GeneID" id="100122229"/>
<protein>
    <recommendedName>
        <fullName evidence="10">Aspartate aminotransferase</fullName>
        <ecNumber evidence="10">2.6.1.1</ecNumber>
    </recommendedName>
</protein>
<dbReference type="InterPro" id="IPR004839">
    <property type="entry name" value="Aminotransferase_I/II_large"/>
</dbReference>
<proteinExistence type="inferred from homology"/>
<dbReference type="FunFam" id="3.90.1150.10:FF:000001">
    <property type="entry name" value="Aspartate aminotransferase"/>
    <property type="match status" value="1"/>
</dbReference>
<evidence type="ECO:0000256" key="1">
    <source>
        <dbReference type="ARBA" id="ARBA00001933"/>
    </source>
</evidence>
<comment type="catalytic activity">
    <reaction evidence="9 10">
        <text>L-aspartate + 2-oxoglutarate = oxaloacetate + L-glutamate</text>
        <dbReference type="Rhea" id="RHEA:21824"/>
        <dbReference type="ChEBI" id="CHEBI:16452"/>
        <dbReference type="ChEBI" id="CHEBI:16810"/>
        <dbReference type="ChEBI" id="CHEBI:29985"/>
        <dbReference type="ChEBI" id="CHEBI:29991"/>
        <dbReference type="EC" id="2.6.1.1"/>
    </reaction>
</comment>
<evidence type="ECO:0000256" key="3">
    <source>
        <dbReference type="ARBA" id="ARBA00007441"/>
    </source>
</evidence>
<dbReference type="InterPro" id="IPR015422">
    <property type="entry name" value="PyrdxlP-dep_Trfase_small"/>
</dbReference>
<evidence type="ECO:0000256" key="4">
    <source>
        <dbReference type="ARBA" id="ARBA00011738"/>
    </source>
</evidence>
<evidence type="ECO:0000256" key="6">
    <source>
        <dbReference type="ARBA" id="ARBA00022679"/>
    </source>
</evidence>
<dbReference type="PROSITE" id="PS00105">
    <property type="entry name" value="AA_TRANSFER_CLASS_1"/>
    <property type="match status" value="1"/>
</dbReference>
<keyword evidence="13" id="KW-1185">Reference proteome</keyword>
<keyword evidence="8" id="KW-0496">Mitochondrion</keyword>
<dbReference type="InterPro" id="IPR015421">
    <property type="entry name" value="PyrdxlP-dep_Trfase_major"/>
</dbReference>
<dbReference type="Gene3D" id="3.40.640.10">
    <property type="entry name" value="Type I PLP-dependent aspartate aminotransferase-like (Major domain)"/>
    <property type="match status" value="1"/>
</dbReference>
<keyword evidence="5 10" id="KW-0032">Aminotransferase</keyword>
<comment type="subunit">
    <text evidence="4 10">Homodimer.</text>
</comment>
<comment type="miscellaneous">
    <text evidence="10">In eukaryotes there are cytoplasmic, mitochondrial and chloroplastic isozymes.</text>
</comment>
<dbReference type="PRINTS" id="PR00799">
    <property type="entry name" value="TRANSAMINASE"/>
</dbReference>
<sequence>MYVYSIREPNAHSRARRVIGAHRHTSVARLARGGDITRDRTHQQSSYHFQVPVSRCAAPVPSGFVLSTALPCLHLCTFEPLYISLRKEGRRTHLIMAQGARFSASLACNLLKSNGNAAVSVRHGSWWSHVEMGPPDAILGVTEAFKRDQNPKKINLGVGAYRDDNGKPFVLPSVLKAEENLRSKGLDKEYSPISGSPEFCKHTINLALGDDNQVVPNGLNSTVQGISGTGSLCIGANFLSHFFPGRKDIYLPTPSWGNHTPLFKLAGLTVKQYKYYDPKTCGLDFQGVLDDISKIPEKSIILLHACAHNPTGVDPKPEQWAELSQLIKKKNLFPFFDMAYQGFASGDVLKDSLAVRLFIKEGHHIALAQSFAKNMGLYGERVGAFTLVNGDKDEAARTLSQIKILIRPMYSNPPINGARIVTEILGNPELKKQWLVDVKGMADRIISVRTTLRDNLKKNGSTRDWSHITDQIGMFCFTGLKAPEVERLTKEFSIYLTKDGRISMAGVTSKNVEYLAHAIHEVTK</sequence>
<comment type="cofactor">
    <cofactor evidence="1">
        <name>pyridoxal 5'-phosphate</name>
        <dbReference type="ChEBI" id="CHEBI:597326"/>
    </cofactor>
</comment>
<evidence type="ECO:0000256" key="9">
    <source>
        <dbReference type="ARBA" id="ARBA00049185"/>
    </source>
</evidence>
<evidence type="ECO:0000259" key="11">
    <source>
        <dbReference type="Pfam" id="PF00155"/>
    </source>
</evidence>
<comment type="subcellular location">
    <subcellularLocation>
        <location evidence="2">Mitochondrion matrix</location>
    </subcellularLocation>
</comment>
<dbReference type="GO" id="GO:0005759">
    <property type="term" value="C:mitochondrial matrix"/>
    <property type="evidence" value="ECO:0007669"/>
    <property type="project" value="UniProtKB-SubCell"/>
</dbReference>
<accession>A0A7M7QNV9</accession>
<dbReference type="GO" id="GO:0030170">
    <property type="term" value="F:pyridoxal phosphate binding"/>
    <property type="evidence" value="ECO:0007669"/>
    <property type="project" value="InterPro"/>
</dbReference>